<dbReference type="AlphaFoldDB" id="A0A1R1XE29"/>
<accession>A0A1R1XE29</accession>
<sequence length="117" mass="12821">MSKIIGVKGLLLHTFLTTPPVVEQTSALCEFFFIWIFLHTFHPVLQQSSWLGSEGAELKDSCSSAANPSLPILTVFASCLFAARSLAALTCFKYSCIFNELDMALGTSLPTFLKVNK</sequence>
<organism evidence="1 2">
    <name type="scientific">Smittium culicis</name>
    <dbReference type="NCBI Taxonomy" id="133412"/>
    <lineage>
        <taxon>Eukaryota</taxon>
        <taxon>Fungi</taxon>
        <taxon>Fungi incertae sedis</taxon>
        <taxon>Zoopagomycota</taxon>
        <taxon>Kickxellomycotina</taxon>
        <taxon>Harpellomycetes</taxon>
        <taxon>Harpellales</taxon>
        <taxon>Legeriomycetaceae</taxon>
        <taxon>Smittium</taxon>
    </lineage>
</organism>
<dbReference type="Proteomes" id="UP000187283">
    <property type="component" value="Unassembled WGS sequence"/>
</dbReference>
<gene>
    <name evidence="1" type="ORF">AYI70_g8840</name>
</gene>
<evidence type="ECO:0000313" key="2">
    <source>
        <dbReference type="Proteomes" id="UP000187283"/>
    </source>
</evidence>
<reference evidence="1 2" key="1">
    <citation type="submission" date="2017-01" db="EMBL/GenBank/DDBJ databases">
        <authorList>
            <person name="Mah S.A."/>
            <person name="Swanson W.J."/>
            <person name="Moy G.W."/>
            <person name="Vacquier V.D."/>
        </authorList>
    </citation>
    <scope>NUCLEOTIDE SEQUENCE [LARGE SCALE GENOMIC DNA]</scope>
    <source>
        <strain evidence="1 2">GSMNP</strain>
    </source>
</reference>
<dbReference type="OrthoDB" id="10356956at2759"/>
<proteinExistence type="predicted"/>
<comment type="caution">
    <text evidence="1">The sequence shown here is derived from an EMBL/GenBank/DDBJ whole genome shotgun (WGS) entry which is preliminary data.</text>
</comment>
<keyword evidence="2" id="KW-1185">Reference proteome</keyword>
<protein>
    <submittedName>
        <fullName evidence="1">Uncharacterized protein</fullName>
    </submittedName>
</protein>
<dbReference type="EMBL" id="LSSN01003745">
    <property type="protein sequence ID" value="OMJ12890.1"/>
    <property type="molecule type" value="Genomic_DNA"/>
</dbReference>
<name>A0A1R1XE29_9FUNG</name>
<evidence type="ECO:0000313" key="1">
    <source>
        <dbReference type="EMBL" id="OMJ12890.1"/>
    </source>
</evidence>